<comment type="function">
    <text evidence="5">Involved in rRNA-processing and ribosome biogenesis.</text>
</comment>
<dbReference type="GO" id="GO:0006364">
    <property type="term" value="P:rRNA processing"/>
    <property type="evidence" value="ECO:0007669"/>
    <property type="project" value="UniProtKB-KW"/>
</dbReference>
<name>A0A8H7ERS2_9FUNG</name>
<reference evidence="10" key="1">
    <citation type="submission" date="2020-01" db="EMBL/GenBank/DDBJ databases">
        <title>Genome Sequencing of Three Apophysomyces-Like Fungal Strains Confirms a Novel Fungal Genus in the Mucoromycota with divergent Burkholderia-like Endosymbiotic Bacteria.</title>
        <authorList>
            <person name="Stajich J.E."/>
            <person name="Macias A.M."/>
            <person name="Carter-House D."/>
            <person name="Lovett B."/>
            <person name="Kasson L.R."/>
            <person name="Berry K."/>
            <person name="Grigoriev I."/>
            <person name="Chang Y."/>
            <person name="Spatafora J."/>
            <person name="Kasson M.T."/>
        </authorList>
    </citation>
    <scope>NUCLEOTIDE SEQUENCE</scope>
    <source>
        <strain evidence="10">NRRL A-21654</strain>
    </source>
</reference>
<evidence type="ECO:0000256" key="3">
    <source>
        <dbReference type="ARBA" id="ARBA00022552"/>
    </source>
</evidence>
<comment type="caution">
    <text evidence="10">The sequence shown here is derived from an EMBL/GenBank/DDBJ whole genome shotgun (WGS) entry which is preliminary data.</text>
</comment>
<evidence type="ECO:0000256" key="8">
    <source>
        <dbReference type="SAM" id="MobiDB-lite"/>
    </source>
</evidence>
<keyword evidence="3" id="KW-0698">rRNA processing</keyword>
<dbReference type="SUPFAM" id="SSF88723">
    <property type="entry name" value="PIN domain-like"/>
    <property type="match status" value="1"/>
</dbReference>
<evidence type="ECO:0000256" key="7">
    <source>
        <dbReference type="ARBA" id="ARBA00076388"/>
    </source>
</evidence>
<keyword evidence="4" id="KW-0539">Nucleus</keyword>
<evidence type="ECO:0000313" key="11">
    <source>
        <dbReference type="Proteomes" id="UP000605846"/>
    </source>
</evidence>
<dbReference type="Gene3D" id="3.40.50.1010">
    <property type="entry name" value="5'-nuclease"/>
    <property type="match status" value="1"/>
</dbReference>
<dbReference type="OrthoDB" id="25675at2759"/>
<keyword evidence="11" id="KW-1185">Reference proteome</keyword>
<dbReference type="Pfam" id="PF04900">
    <property type="entry name" value="Fcf1"/>
    <property type="match status" value="1"/>
</dbReference>
<evidence type="ECO:0000256" key="6">
    <source>
        <dbReference type="ARBA" id="ARBA00038503"/>
    </source>
</evidence>
<evidence type="ECO:0000256" key="1">
    <source>
        <dbReference type="ARBA" id="ARBA00004604"/>
    </source>
</evidence>
<proteinExistence type="inferred from homology"/>
<dbReference type="GO" id="GO:0032040">
    <property type="term" value="C:small-subunit processome"/>
    <property type="evidence" value="ECO:0007669"/>
    <property type="project" value="InterPro"/>
</dbReference>
<protein>
    <recommendedName>
        <fullName evidence="7">U three protein 23</fullName>
    </recommendedName>
</protein>
<evidence type="ECO:0000259" key="9">
    <source>
        <dbReference type="Pfam" id="PF24779"/>
    </source>
</evidence>
<feature type="region of interest" description="Disordered" evidence="8">
    <location>
        <begin position="164"/>
        <end position="231"/>
    </location>
</feature>
<dbReference type="FunFam" id="3.40.50.1010:FF:000006">
    <property type="entry name" value="rRNA-processing protein UTP23 homolog"/>
    <property type="match status" value="1"/>
</dbReference>
<evidence type="ECO:0000313" key="10">
    <source>
        <dbReference type="EMBL" id="KAF7729214.1"/>
    </source>
</evidence>
<dbReference type="EMBL" id="JABAYA010000027">
    <property type="protein sequence ID" value="KAF7729214.1"/>
    <property type="molecule type" value="Genomic_DNA"/>
</dbReference>
<evidence type="ECO:0000256" key="5">
    <source>
        <dbReference type="ARBA" id="ARBA00037300"/>
    </source>
</evidence>
<sequence>MGMKNLRPKTRRAYEHTMHIYGMSFGFRKPYQIILDPLFVHASVKQDIDLETDLATTLDSDIRAMVTECTIQELRKKGNKFQEAAEKAKHIERRRCPHKDSVPSAQCISEMIDTNNPHHYCVATQDPSLRKKLRKVPGVPLLHINHNAIVLEPISSFSKQAIDQAQYEKARPPPAEREMLKRMFGGEEEQQQPRPKKRKAKGPNPLSCKKKQKQTPPPPRKKKAGSEPSAK</sequence>
<organism evidence="10 11">
    <name type="scientific">Apophysomyces ossiformis</name>
    <dbReference type="NCBI Taxonomy" id="679940"/>
    <lineage>
        <taxon>Eukaryota</taxon>
        <taxon>Fungi</taxon>
        <taxon>Fungi incertae sedis</taxon>
        <taxon>Mucoromycota</taxon>
        <taxon>Mucoromycotina</taxon>
        <taxon>Mucoromycetes</taxon>
        <taxon>Mucorales</taxon>
        <taxon>Mucorineae</taxon>
        <taxon>Mucoraceae</taxon>
        <taxon>Apophysomyces</taxon>
    </lineage>
</organism>
<feature type="domain" description="UTP23 sensor motif region" evidence="9">
    <location>
        <begin position="196"/>
        <end position="213"/>
    </location>
</feature>
<evidence type="ECO:0000256" key="4">
    <source>
        <dbReference type="ARBA" id="ARBA00023242"/>
    </source>
</evidence>
<comment type="similarity">
    <text evidence="6">Belongs to the UTP23/FCF1 family. UTP23 subfamily.</text>
</comment>
<feature type="compositionally biased region" description="Basic residues" evidence="8">
    <location>
        <begin position="208"/>
        <end position="223"/>
    </location>
</feature>
<dbReference type="InterPro" id="IPR029060">
    <property type="entry name" value="PIN-like_dom_sf"/>
</dbReference>
<accession>A0A8H7ERS2</accession>
<gene>
    <name evidence="10" type="ORF">EC973_004743</name>
</gene>
<dbReference type="InterPro" id="IPR006984">
    <property type="entry name" value="Fcf1/UTP23"/>
</dbReference>
<evidence type="ECO:0000256" key="2">
    <source>
        <dbReference type="ARBA" id="ARBA00022517"/>
    </source>
</evidence>
<feature type="compositionally biased region" description="Basic and acidic residues" evidence="8">
    <location>
        <begin position="166"/>
        <end position="185"/>
    </location>
</feature>
<comment type="subcellular location">
    <subcellularLocation>
        <location evidence="1">Nucleus</location>
        <location evidence="1">Nucleolus</location>
    </subcellularLocation>
</comment>
<dbReference type="Proteomes" id="UP000605846">
    <property type="component" value="Unassembled WGS sequence"/>
</dbReference>
<dbReference type="AlphaFoldDB" id="A0A8H7ERS2"/>
<keyword evidence="2" id="KW-0690">Ribosome biogenesis</keyword>
<dbReference type="Pfam" id="PF24779">
    <property type="entry name" value="UTP23_sensor"/>
    <property type="match status" value="1"/>
</dbReference>
<dbReference type="InterPro" id="IPR057776">
    <property type="entry name" value="UTP23_sensor"/>
</dbReference>
<dbReference type="PANTHER" id="PTHR12416">
    <property type="entry name" value="RRNA-PROCESSING PROTEIN UTP23 HOMOLOG"/>
    <property type="match status" value="1"/>
</dbReference>